<keyword evidence="8" id="KW-1185">Reference proteome</keyword>
<sequence length="323" mass="34447">MSAGERYPEGRGSFIRMDFNEGPAPGPDLLSVDLGDCLSRYPEYGALKECAARAYGVEPECLVPVNGADEGILLLQRILAGGGMVLPVPAFSMYRVYADQLGVPITEVPMDADWDLDVEGVLAAEGSMVALTSPNNPTGRRISEEALLRILAQGRPVLLDETYGPYCGQDFAGLLGAWPNLVIVRTLSKAYGVPGLRCGFILASRELAERLDAVRSPFNVNAVAAALGVRLLERDTRFGDRVSAAVAARRALQDRLEGAGYRTIPSDAHFFLAELGPGAAARLREANILVRDMGPSMAGWCRVSVASTADAACFETAFLGGRP</sequence>
<evidence type="ECO:0000256" key="2">
    <source>
        <dbReference type="ARBA" id="ARBA00022576"/>
    </source>
</evidence>
<dbReference type="PROSITE" id="PS00599">
    <property type="entry name" value="AA_TRANSFER_CLASS_2"/>
    <property type="match status" value="1"/>
</dbReference>
<keyword evidence="3" id="KW-0808">Transferase</keyword>
<evidence type="ECO:0000256" key="1">
    <source>
        <dbReference type="ARBA" id="ARBA00001933"/>
    </source>
</evidence>
<dbReference type="EMBL" id="AP027080">
    <property type="protein sequence ID" value="BDU71715.1"/>
    <property type="molecule type" value="Genomic_DNA"/>
</dbReference>
<keyword evidence="4 5" id="KW-0663">Pyridoxal phosphate</keyword>
<keyword evidence="2 7" id="KW-0032">Aminotransferase</keyword>
<comment type="cofactor">
    <cofactor evidence="1 5">
        <name>pyridoxal 5'-phosphate</name>
        <dbReference type="ChEBI" id="CHEBI:597326"/>
    </cofactor>
</comment>
<dbReference type="Proteomes" id="UP001238179">
    <property type="component" value="Chromosome"/>
</dbReference>
<dbReference type="Gene3D" id="3.90.1150.10">
    <property type="entry name" value="Aspartate Aminotransferase, domain 1"/>
    <property type="match status" value="1"/>
</dbReference>
<gene>
    <name evidence="7" type="ORF">METEAL_08890</name>
</gene>
<comment type="similarity">
    <text evidence="5">Belongs to the class-II pyridoxal-phosphate-dependent aminotransferase family.</text>
</comment>
<dbReference type="InterPro" id="IPR015422">
    <property type="entry name" value="PyrdxlP-dep_Trfase_small"/>
</dbReference>
<evidence type="ECO:0000256" key="4">
    <source>
        <dbReference type="ARBA" id="ARBA00022898"/>
    </source>
</evidence>
<dbReference type="GO" id="GO:0030170">
    <property type="term" value="F:pyridoxal phosphate binding"/>
    <property type="evidence" value="ECO:0007669"/>
    <property type="project" value="InterPro"/>
</dbReference>
<reference evidence="8" key="1">
    <citation type="journal article" date="2023" name="Int. J. Syst. Evol. Microbiol.">
        <title>Mesoterricola silvestris gen. nov., sp. nov., Mesoterricola sediminis sp. nov., Geothrix oryzae sp. nov., Geothrix edaphica sp. nov., Geothrix rubra sp. nov., and Geothrix limicola sp. nov., six novel members of Acidobacteriota isolated from soils.</title>
        <authorList>
            <person name="Itoh H."/>
            <person name="Sugisawa Y."/>
            <person name="Mise K."/>
            <person name="Xu Z."/>
            <person name="Kuniyasu M."/>
            <person name="Ushijima N."/>
            <person name="Kawano K."/>
            <person name="Kobayashi E."/>
            <person name="Shiratori Y."/>
            <person name="Masuda Y."/>
            <person name="Senoo K."/>
        </authorList>
    </citation>
    <scope>NUCLEOTIDE SEQUENCE [LARGE SCALE GENOMIC DNA]</scope>
    <source>
        <strain evidence="8">W79</strain>
    </source>
</reference>
<dbReference type="Pfam" id="PF00155">
    <property type="entry name" value="Aminotran_1_2"/>
    <property type="match status" value="1"/>
</dbReference>
<name>A0AA48GPE0_9BACT</name>
<feature type="domain" description="Aminotransferase class I/classII large" evidence="6">
    <location>
        <begin position="40"/>
        <end position="311"/>
    </location>
</feature>
<dbReference type="CDD" id="cd00609">
    <property type="entry name" value="AAT_like"/>
    <property type="match status" value="1"/>
</dbReference>
<dbReference type="AlphaFoldDB" id="A0AA48GPE0"/>
<proteinExistence type="inferred from homology"/>
<dbReference type="RefSeq" id="WP_316414618.1">
    <property type="nucleotide sequence ID" value="NZ_AP027080.1"/>
</dbReference>
<dbReference type="InterPro" id="IPR015421">
    <property type="entry name" value="PyrdxlP-dep_Trfase_major"/>
</dbReference>
<evidence type="ECO:0000256" key="3">
    <source>
        <dbReference type="ARBA" id="ARBA00022679"/>
    </source>
</evidence>
<dbReference type="InterPro" id="IPR004839">
    <property type="entry name" value="Aminotransferase_I/II_large"/>
</dbReference>
<dbReference type="InterPro" id="IPR015424">
    <property type="entry name" value="PyrdxlP-dep_Trfase"/>
</dbReference>
<organism evidence="7 8">
    <name type="scientific">Mesoterricola silvestris</name>
    <dbReference type="NCBI Taxonomy" id="2927979"/>
    <lineage>
        <taxon>Bacteria</taxon>
        <taxon>Pseudomonadati</taxon>
        <taxon>Acidobacteriota</taxon>
        <taxon>Holophagae</taxon>
        <taxon>Holophagales</taxon>
        <taxon>Holophagaceae</taxon>
        <taxon>Mesoterricola</taxon>
    </lineage>
</organism>
<dbReference type="PANTHER" id="PTHR42885:SF2">
    <property type="entry name" value="HISTIDINOL-PHOSPHATE AMINOTRANSFERASE"/>
    <property type="match status" value="1"/>
</dbReference>
<dbReference type="KEGG" id="msil:METEAL_08890"/>
<evidence type="ECO:0000313" key="8">
    <source>
        <dbReference type="Proteomes" id="UP001238179"/>
    </source>
</evidence>
<evidence type="ECO:0000259" key="6">
    <source>
        <dbReference type="Pfam" id="PF00155"/>
    </source>
</evidence>
<evidence type="ECO:0000313" key="7">
    <source>
        <dbReference type="EMBL" id="BDU71715.1"/>
    </source>
</evidence>
<dbReference type="InterPro" id="IPR001917">
    <property type="entry name" value="Aminotrans_II_pyridoxalP_BS"/>
</dbReference>
<dbReference type="Gene3D" id="3.40.640.10">
    <property type="entry name" value="Type I PLP-dependent aspartate aminotransferase-like (Major domain)"/>
    <property type="match status" value="1"/>
</dbReference>
<dbReference type="PANTHER" id="PTHR42885">
    <property type="entry name" value="HISTIDINOL-PHOSPHATE AMINOTRANSFERASE-RELATED"/>
    <property type="match status" value="1"/>
</dbReference>
<protein>
    <submittedName>
        <fullName evidence="7">Histidinol-phosphate aminotransferase</fullName>
    </submittedName>
</protein>
<dbReference type="GO" id="GO:0008483">
    <property type="term" value="F:transaminase activity"/>
    <property type="evidence" value="ECO:0007669"/>
    <property type="project" value="UniProtKB-KW"/>
</dbReference>
<dbReference type="SUPFAM" id="SSF53383">
    <property type="entry name" value="PLP-dependent transferases"/>
    <property type="match status" value="1"/>
</dbReference>
<evidence type="ECO:0000256" key="5">
    <source>
        <dbReference type="RuleBase" id="RU003693"/>
    </source>
</evidence>
<accession>A0AA48GPE0</accession>